<comment type="caution">
    <text evidence="10">The sequence shown here is derived from an EMBL/GenBank/DDBJ whole genome shotgun (WGS) entry which is preliminary data.</text>
</comment>
<dbReference type="GO" id="GO:0005743">
    <property type="term" value="C:mitochondrial inner membrane"/>
    <property type="evidence" value="ECO:0007669"/>
    <property type="project" value="UniProtKB-SubCell"/>
</dbReference>
<keyword evidence="6" id="KW-0249">Electron transport</keyword>
<sequence length="245" mass="27543">MRPALRLLATASKQGNFLEAGAPTGLTGLYTHSAPRSTLLYLYSSTLEKLGAHFPESSVYRQSTEALTRHRMSIVERVKPAGLSDWQTRVQKIVDEHPEAFRKIPITTQQGTKEFNIVWKSSAKEGMQTAEWDDEVPGKSTLEGPRSEEEQKGQVAKMRRDPVEEHRVIPRIEPEPPLSAEQVQEIEGEVGSGLIEEVVQVAEGELELVSKLAEAKVWEDLEEKPVEGQWTYFERDRHTPTTQAA</sequence>
<proteinExistence type="inferred from homology"/>
<feature type="compositionally biased region" description="Basic and acidic residues" evidence="9">
    <location>
        <begin position="145"/>
        <end position="162"/>
    </location>
</feature>
<evidence type="ECO:0000256" key="2">
    <source>
        <dbReference type="ARBA" id="ARBA00010261"/>
    </source>
</evidence>
<keyword evidence="7" id="KW-0496">Mitochondrion</keyword>
<accession>A0A4U0U829</accession>
<evidence type="ECO:0008006" key="12">
    <source>
        <dbReference type="Google" id="ProtNLM"/>
    </source>
</evidence>
<reference evidence="10 11" key="1">
    <citation type="submission" date="2017-03" db="EMBL/GenBank/DDBJ databases">
        <title>Genomes of endolithic fungi from Antarctica.</title>
        <authorList>
            <person name="Coleine C."/>
            <person name="Masonjones S."/>
            <person name="Stajich J.E."/>
        </authorList>
    </citation>
    <scope>NUCLEOTIDE SEQUENCE [LARGE SCALE GENOMIC DNA]</scope>
    <source>
        <strain evidence="10 11">CCFEE 6315</strain>
    </source>
</reference>
<dbReference type="PANTHER" id="PTHR12653">
    <property type="entry name" value="NADH-UBIQUINONE OXIDOREDUCTASE 13 KD-B SUBUNIT"/>
    <property type="match status" value="1"/>
</dbReference>
<evidence type="ECO:0000256" key="8">
    <source>
        <dbReference type="ARBA" id="ARBA00023136"/>
    </source>
</evidence>
<evidence type="ECO:0000256" key="3">
    <source>
        <dbReference type="ARBA" id="ARBA00022448"/>
    </source>
</evidence>
<comment type="subcellular location">
    <subcellularLocation>
        <location evidence="1">Mitochondrion inner membrane</location>
        <topology evidence="1">Peripheral membrane protein</topology>
        <orientation evidence="1">Matrix side</orientation>
    </subcellularLocation>
</comment>
<dbReference type="Pfam" id="PF04716">
    <property type="entry name" value="ETC_C1_NDUFA5"/>
    <property type="match status" value="1"/>
</dbReference>
<organism evidence="10 11">
    <name type="scientific">Salinomyces thailandicus</name>
    <dbReference type="NCBI Taxonomy" id="706561"/>
    <lineage>
        <taxon>Eukaryota</taxon>
        <taxon>Fungi</taxon>
        <taxon>Dikarya</taxon>
        <taxon>Ascomycota</taxon>
        <taxon>Pezizomycotina</taxon>
        <taxon>Dothideomycetes</taxon>
        <taxon>Dothideomycetidae</taxon>
        <taxon>Mycosphaerellales</taxon>
        <taxon>Teratosphaeriaceae</taxon>
        <taxon>Salinomyces</taxon>
    </lineage>
</organism>
<name>A0A4U0U829_9PEZI</name>
<keyword evidence="8" id="KW-0472">Membrane</keyword>
<dbReference type="AlphaFoldDB" id="A0A4U0U829"/>
<evidence type="ECO:0000313" key="10">
    <source>
        <dbReference type="EMBL" id="TKA31423.1"/>
    </source>
</evidence>
<dbReference type="GO" id="GO:0022904">
    <property type="term" value="P:respiratory electron transport chain"/>
    <property type="evidence" value="ECO:0007669"/>
    <property type="project" value="InterPro"/>
</dbReference>
<comment type="similarity">
    <text evidence="2">Belongs to the complex I NDUFA5 subunit family.</text>
</comment>
<evidence type="ECO:0000256" key="7">
    <source>
        <dbReference type="ARBA" id="ARBA00023128"/>
    </source>
</evidence>
<evidence type="ECO:0000256" key="1">
    <source>
        <dbReference type="ARBA" id="ARBA00004443"/>
    </source>
</evidence>
<evidence type="ECO:0000256" key="6">
    <source>
        <dbReference type="ARBA" id="ARBA00022982"/>
    </source>
</evidence>
<evidence type="ECO:0000256" key="5">
    <source>
        <dbReference type="ARBA" id="ARBA00022792"/>
    </source>
</evidence>
<keyword evidence="5" id="KW-0999">Mitochondrion inner membrane</keyword>
<dbReference type="PANTHER" id="PTHR12653:SF0">
    <property type="entry name" value="NADH DEHYDROGENASE [UBIQUINONE] 1 ALPHA SUBCOMPLEX SUBUNIT 5"/>
    <property type="match status" value="1"/>
</dbReference>
<dbReference type="Proteomes" id="UP000308549">
    <property type="component" value="Unassembled WGS sequence"/>
</dbReference>
<protein>
    <recommendedName>
        <fullName evidence="12">NADH-ubiquinone oxidoreductase 29.9 kDa subunit</fullName>
    </recommendedName>
</protein>
<gene>
    <name evidence="10" type="ORF">B0A50_02270</name>
</gene>
<feature type="region of interest" description="Disordered" evidence="9">
    <location>
        <begin position="126"/>
        <end position="162"/>
    </location>
</feature>
<dbReference type="OrthoDB" id="286811at2759"/>
<dbReference type="EMBL" id="NAJL01000008">
    <property type="protein sequence ID" value="TKA31423.1"/>
    <property type="molecule type" value="Genomic_DNA"/>
</dbReference>
<keyword evidence="11" id="KW-1185">Reference proteome</keyword>
<keyword evidence="3" id="KW-0813">Transport</keyword>
<evidence type="ECO:0000256" key="9">
    <source>
        <dbReference type="SAM" id="MobiDB-lite"/>
    </source>
</evidence>
<evidence type="ECO:0000313" key="11">
    <source>
        <dbReference type="Proteomes" id="UP000308549"/>
    </source>
</evidence>
<evidence type="ECO:0000256" key="4">
    <source>
        <dbReference type="ARBA" id="ARBA00022660"/>
    </source>
</evidence>
<dbReference type="InterPro" id="IPR006806">
    <property type="entry name" value="NDUFA5"/>
</dbReference>
<keyword evidence="4" id="KW-0679">Respiratory chain</keyword>